<proteinExistence type="inferred from homology"/>
<dbReference type="Ensembl" id="ENSHCOT00000017388.1">
    <property type="protein sequence ID" value="ENSHCOP00000010847.1"/>
    <property type="gene ID" value="ENSHCOG00000013542.1"/>
</dbReference>
<feature type="signal peptide" evidence="4">
    <location>
        <begin position="1"/>
        <end position="22"/>
    </location>
</feature>
<name>A0A3Q2Y1V8_HIPCM</name>
<sequence length="204" mass="22624">MAEYSQLGLLGALLLFTVLTLRDVYVGKSSSQQFAAGPEMEPGRAAKAAVYVGPVLKFQYCKVFQEYSRAIGQLYPDMRIEGQNYPPGPVNKLLGSAVSYLKLASILLIVSAQNVFAMLGVDTPRLWTWTQDNKIFSCLMAFFLCNMMETHFLSTGAFEVTLNDVPIWSKLESGYVPNIQEIFRILHNHLNINQVDAAAGFSSP</sequence>
<dbReference type="PANTHER" id="PTHR13544:SF6">
    <property type="entry name" value="SELENOPROTEIN T2"/>
    <property type="match status" value="1"/>
</dbReference>
<keyword evidence="6" id="KW-1185">Reference proteome</keyword>
<keyword evidence="2 4" id="KW-0732">Signal</keyword>
<reference evidence="5" key="1">
    <citation type="submission" date="2025-08" db="UniProtKB">
        <authorList>
            <consortium name="Ensembl"/>
        </authorList>
    </citation>
    <scope>IDENTIFICATION</scope>
</reference>
<dbReference type="OMA" id="QLYPDMR"/>
<dbReference type="SUPFAM" id="SSF52833">
    <property type="entry name" value="Thioredoxin-like"/>
    <property type="match status" value="1"/>
</dbReference>
<accession>A0A3Q2Y1V8</accession>
<comment type="similarity">
    <text evidence="1 4">Belongs to the SelWTH family. Selenoprotein T subfamily.</text>
</comment>
<dbReference type="Gene3D" id="3.40.30.10">
    <property type="entry name" value="Glutaredoxin"/>
    <property type="match status" value="1"/>
</dbReference>
<dbReference type="AlphaFoldDB" id="A0A3Q2Y1V8"/>
<dbReference type="Pfam" id="PF10262">
    <property type="entry name" value="Rdx"/>
    <property type="match status" value="1"/>
</dbReference>
<dbReference type="GO" id="GO:0045454">
    <property type="term" value="P:cell redox homeostasis"/>
    <property type="evidence" value="ECO:0007669"/>
    <property type="project" value="TreeGrafter"/>
</dbReference>
<dbReference type="InterPro" id="IPR019389">
    <property type="entry name" value="Selenoprotein_T"/>
</dbReference>
<evidence type="ECO:0000256" key="4">
    <source>
        <dbReference type="RuleBase" id="RU362086"/>
    </source>
</evidence>
<dbReference type="GeneTree" id="ENSGT00390000011725"/>
<evidence type="ECO:0000313" key="5">
    <source>
        <dbReference type="Ensembl" id="ENSHCOP00000010847.1"/>
    </source>
</evidence>
<feature type="chain" id="PRO_5018382945" description="Selenoprotein T" evidence="4">
    <location>
        <begin position="23"/>
        <end position="204"/>
    </location>
</feature>
<evidence type="ECO:0000256" key="2">
    <source>
        <dbReference type="ARBA" id="ARBA00022729"/>
    </source>
</evidence>
<dbReference type="PANTHER" id="PTHR13544">
    <property type="entry name" value="SELENOPROTEIN T"/>
    <property type="match status" value="1"/>
</dbReference>
<dbReference type="STRING" id="109280.ENSHCOP00000010847"/>
<dbReference type="InterPro" id="IPR011893">
    <property type="entry name" value="Selenoprotein_Rdx-typ"/>
</dbReference>
<dbReference type="GO" id="GO:0004791">
    <property type="term" value="F:thioredoxin-disulfide reductase (NADPH) activity"/>
    <property type="evidence" value="ECO:0007669"/>
    <property type="project" value="TreeGrafter"/>
</dbReference>
<protein>
    <recommendedName>
        <fullName evidence="4">Selenoprotein T</fullName>
    </recommendedName>
</protein>
<reference evidence="5" key="2">
    <citation type="submission" date="2025-09" db="UniProtKB">
        <authorList>
            <consortium name="Ensembl"/>
        </authorList>
    </citation>
    <scope>IDENTIFICATION</scope>
</reference>
<evidence type="ECO:0000256" key="1">
    <source>
        <dbReference type="ARBA" id="ARBA00007551"/>
    </source>
</evidence>
<dbReference type="GO" id="GO:0005789">
    <property type="term" value="C:endoplasmic reticulum membrane"/>
    <property type="evidence" value="ECO:0007669"/>
    <property type="project" value="TreeGrafter"/>
</dbReference>
<evidence type="ECO:0000313" key="6">
    <source>
        <dbReference type="Proteomes" id="UP000264820"/>
    </source>
</evidence>
<evidence type="ECO:0000256" key="3">
    <source>
        <dbReference type="ARBA" id="ARBA00023284"/>
    </source>
</evidence>
<organism evidence="5 6">
    <name type="scientific">Hippocampus comes</name>
    <name type="common">Tiger tail seahorse</name>
    <dbReference type="NCBI Taxonomy" id="109280"/>
    <lineage>
        <taxon>Eukaryota</taxon>
        <taxon>Metazoa</taxon>
        <taxon>Chordata</taxon>
        <taxon>Craniata</taxon>
        <taxon>Vertebrata</taxon>
        <taxon>Euteleostomi</taxon>
        <taxon>Actinopterygii</taxon>
        <taxon>Neopterygii</taxon>
        <taxon>Teleostei</taxon>
        <taxon>Neoteleostei</taxon>
        <taxon>Acanthomorphata</taxon>
        <taxon>Syngnathiaria</taxon>
        <taxon>Syngnathiformes</taxon>
        <taxon>Syngnathoidei</taxon>
        <taxon>Syngnathidae</taxon>
        <taxon>Hippocampus</taxon>
    </lineage>
</organism>
<dbReference type="Proteomes" id="UP000264820">
    <property type="component" value="Unplaced"/>
</dbReference>
<dbReference type="NCBIfam" id="TIGR02174">
    <property type="entry name" value="CXXU_selWTH"/>
    <property type="match status" value="1"/>
</dbReference>
<keyword evidence="4" id="KW-0712">Selenocysteine</keyword>
<dbReference type="InterPro" id="IPR036249">
    <property type="entry name" value="Thioredoxin-like_sf"/>
</dbReference>
<keyword evidence="3 4" id="KW-0676">Redox-active center</keyword>